<evidence type="ECO:0000313" key="1">
    <source>
        <dbReference type="EMBL" id="EFC53502.1"/>
    </source>
</evidence>
<gene>
    <name evidence="1" type="ORF">NEISUBOT_03506</name>
</gene>
<protein>
    <submittedName>
        <fullName evidence="1">Uncharacterized protein</fullName>
    </submittedName>
</protein>
<reference evidence="1 2" key="1">
    <citation type="submission" date="2010-01" db="EMBL/GenBank/DDBJ databases">
        <authorList>
            <person name="Weinstock G."/>
            <person name="Sodergren E."/>
            <person name="Clifton S."/>
            <person name="Fulton L."/>
            <person name="Fulton B."/>
            <person name="Courtney L."/>
            <person name="Fronick C."/>
            <person name="Harrison M."/>
            <person name="Strong C."/>
            <person name="Farmer C."/>
            <person name="Delahaunty K."/>
            <person name="Markovic C."/>
            <person name="Hall O."/>
            <person name="Minx P."/>
            <person name="Tomlinson C."/>
            <person name="Mitreva M."/>
            <person name="Nelson J."/>
            <person name="Hou S."/>
            <person name="Wollam A."/>
            <person name="Pepin K.H."/>
            <person name="Johnson M."/>
            <person name="Bhonagiri V."/>
            <person name="Nash W.E."/>
            <person name="Warren W."/>
            <person name="Chinwalla A."/>
            <person name="Mardis E.R."/>
            <person name="Wilson R.K."/>
        </authorList>
    </citation>
    <scope>NUCLEOTIDE SEQUENCE [LARGE SCALE GENOMIC DNA]</scope>
    <source>
        <strain evidence="1 2">NJ9703</strain>
    </source>
</reference>
<proteinExistence type="predicted"/>
<accession>A0A9W5ITG5</accession>
<evidence type="ECO:0000313" key="2">
    <source>
        <dbReference type="Proteomes" id="UP000004621"/>
    </source>
</evidence>
<organism evidence="1 2">
    <name type="scientific">Neisseria subflava NJ9703</name>
    <dbReference type="NCBI Taxonomy" id="546268"/>
    <lineage>
        <taxon>Bacteria</taxon>
        <taxon>Pseudomonadati</taxon>
        <taxon>Pseudomonadota</taxon>
        <taxon>Betaproteobacteria</taxon>
        <taxon>Neisseriales</taxon>
        <taxon>Neisseriaceae</taxon>
        <taxon>Neisseria</taxon>
    </lineage>
</organism>
<dbReference type="EMBL" id="ACEO02000001">
    <property type="protein sequence ID" value="EFC53502.1"/>
    <property type="molecule type" value="Genomic_DNA"/>
</dbReference>
<sequence>MAFDEGGAEQDLCLCAGKGDVAALSGLFGNGRDGVGCSGFDRQVFEDELDQLLCLFAVEVADDGDDGVVFAVVGAVEGADVVQTNLFEAVDGYVCAAAVGVVRIDELGQFARGGVVGGGFLLLQAGNGLDLTAAENGFVKARTGQRVVEQVGGFVADVGFAEAAEACGCAFGIAVAADLCADVVGFGIEGFFVQFLGAVGQKGGGKFGNLAFAVQIGDAACALEADFKVDDGVFVAFDKEDLGAVVVAPALDVGGGLDA</sequence>
<dbReference type="AlphaFoldDB" id="A0A9W5ITG5"/>
<name>A0A9W5ITG5_NEISU</name>
<dbReference type="Proteomes" id="UP000004621">
    <property type="component" value="Unassembled WGS sequence"/>
</dbReference>
<comment type="caution">
    <text evidence="1">The sequence shown here is derived from an EMBL/GenBank/DDBJ whole genome shotgun (WGS) entry which is preliminary data.</text>
</comment>